<dbReference type="InterPro" id="IPR007378">
    <property type="entry name" value="Tic22-like"/>
</dbReference>
<gene>
    <name evidence="5" type="ORF">OSTQU699_LOCUS9032</name>
</gene>
<name>A0A8S1J9J0_9CHLO</name>
<dbReference type="AlphaFoldDB" id="A0A8S1J9J0"/>
<keyword evidence="3" id="KW-0934">Plastid</keyword>
<dbReference type="EMBL" id="CAJHUC010002359">
    <property type="protein sequence ID" value="CAD7703675.1"/>
    <property type="molecule type" value="Genomic_DNA"/>
</dbReference>
<evidence type="ECO:0000256" key="4">
    <source>
        <dbReference type="SAM" id="Coils"/>
    </source>
</evidence>
<proteinExistence type="predicted"/>
<dbReference type="Pfam" id="PF04278">
    <property type="entry name" value="Tic22"/>
    <property type="match status" value="1"/>
</dbReference>
<keyword evidence="2" id="KW-0150">Chloroplast</keyword>
<evidence type="ECO:0000313" key="5">
    <source>
        <dbReference type="EMBL" id="CAD7703675.1"/>
    </source>
</evidence>
<protein>
    <submittedName>
        <fullName evidence="5">Uncharacterized protein</fullName>
    </submittedName>
</protein>
<accession>A0A8S1J9J0</accession>
<dbReference type="OrthoDB" id="196308at2759"/>
<comment type="subcellular location">
    <subcellularLocation>
        <location evidence="1">Plastid</location>
        <location evidence="1">Chloroplast</location>
    </subcellularLocation>
</comment>
<sequence>MPADRQAPVVGGGPPLALLLEAAHRSATAGIGRWVDLMGNRLGDGLASLRRRVDEIRDRVPLLRILDGAGMGGRMAVRGLNTASMSFCQGSRRGPQPVFDLAMDPDELKARISTIPIYTVANNKNEFVLVSAEGQRQVGLLFLSEEGAYGLVDKMKKVNPSMGRNSKVLRVMLDDVYDLLTTPKKELQGAVFRFVPDMKQVANALEVYQSAGVPTRAITGVPVFQAEGLSITTDSSRSTPIFLSKDDLDVAVETAQKMRVQRLENQLQAVAEQFDAEAAEALSKAENGDKNDAKKWKAAAAKAEGKAAEARKKMADKSVLGTRPRVEVGSLEDVISRMECDTTGTWGNVTFVRSGIIADPDGGIGTAKKS</sequence>
<keyword evidence="4" id="KW-0175">Coiled coil</keyword>
<dbReference type="PANTHER" id="PTHR33926:SF4">
    <property type="entry name" value="PROTEIN TIC 22, CHLOROPLASTIC"/>
    <property type="match status" value="1"/>
</dbReference>
<dbReference type="Gene3D" id="3.40.1350.100">
    <property type="match status" value="1"/>
</dbReference>
<dbReference type="GO" id="GO:0009507">
    <property type="term" value="C:chloroplast"/>
    <property type="evidence" value="ECO:0007669"/>
    <property type="project" value="UniProtKB-SubCell"/>
</dbReference>
<dbReference type="Proteomes" id="UP000708148">
    <property type="component" value="Unassembled WGS sequence"/>
</dbReference>
<feature type="coiled-coil region" evidence="4">
    <location>
        <begin position="253"/>
        <end position="313"/>
    </location>
</feature>
<dbReference type="PANTHER" id="PTHR33926">
    <property type="entry name" value="PROTEIN TIC 22, CHLOROPLASTIC"/>
    <property type="match status" value="1"/>
</dbReference>
<evidence type="ECO:0000256" key="2">
    <source>
        <dbReference type="ARBA" id="ARBA00022528"/>
    </source>
</evidence>
<organism evidence="5 6">
    <name type="scientific">Ostreobium quekettii</name>
    <dbReference type="NCBI Taxonomy" id="121088"/>
    <lineage>
        <taxon>Eukaryota</taxon>
        <taxon>Viridiplantae</taxon>
        <taxon>Chlorophyta</taxon>
        <taxon>core chlorophytes</taxon>
        <taxon>Ulvophyceae</taxon>
        <taxon>TCBD clade</taxon>
        <taxon>Bryopsidales</taxon>
        <taxon>Ostreobineae</taxon>
        <taxon>Ostreobiaceae</taxon>
        <taxon>Ostreobium</taxon>
    </lineage>
</organism>
<reference evidence="5" key="1">
    <citation type="submission" date="2020-12" db="EMBL/GenBank/DDBJ databases">
        <authorList>
            <person name="Iha C."/>
        </authorList>
    </citation>
    <scope>NUCLEOTIDE SEQUENCE</scope>
</reference>
<comment type="caution">
    <text evidence="5">The sequence shown here is derived from an EMBL/GenBank/DDBJ whole genome shotgun (WGS) entry which is preliminary data.</text>
</comment>
<keyword evidence="6" id="KW-1185">Reference proteome</keyword>
<evidence type="ECO:0000313" key="6">
    <source>
        <dbReference type="Proteomes" id="UP000708148"/>
    </source>
</evidence>
<dbReference type="GO" id="GO:0015031">
    <property type="term" value="P:protein transport"/>
    <property type="evidence" value="ECO:0007669"/>
    <property type="project" value="InterPro"/>
</dbReference>
<evidence type="ECO:0000256" key="1">
    <source>
        <dbReference type="ARBA" id="ARBA00004229"/>
    </source>
</evidence>
<evidence type="ECO:0000256" key="3">
    <source>
        <dbReference type="ARBA" id="ARBA00022640"/>
    </source>
</evidence>